<name>F7NFS2_9FIRM</name>
<comment type="catalytic activity">
    <reaction evidence="7">
        <text>adenosine(1518)/adenosine(1519) in 16S rRNA + 4 S-adenosyl-L-methionine = N(6)-dimethyladenosine(1518)/N(6)-dimethyladenosine(1519) in 16S rRNA + 4 S-adenosyl-L-homocysteine + 4 H(+)</text>
        <dbReference type="Rhea" id="RHEA:19609"/>
        <dbReference type="Rhea" id="RHEA-COMP:10232"/>
        <dbReference type="Rhea" id="RHEA-COMP:10233"/>
        <dbReference type="ChEBI" id="CHEBI:15378"/>
        <dbReference type="ChEBI" id="CHEBI:57856"/>
        <dbReference type="ChEBI" id="CHEBI:59789"/>
        <dbReference type="ChEBI" id="CHEBI:74411"/>
        <dbReference type="ChEBI" id="CHEBI:74493"/>
        <dbReference type="EC" id="2.1.1.182"/>
    </reaction>
</comment>
<evidence type="ECO:0000313" key="10">
    <source>
        <dbReference type="EMBL" id="EGO65135.1"/>
    </source>
</evidence>
<feature type="binding site" evidence="7 8">
    <location>
        <position position="32"/>
    </location>
    <ligand>
        <name>S-adenosyl-L-methionine</name>
        <dbReference type="ChEBI" id="CHEBI:59789"/>
    </ligand>
</feature>
<dbReference type="GO" id="GO:0052908">
    <property type="term" value="F:16S rRNA (adenine(1518)-N(6)/adenine(1519)-N(6))-dimethyltransferase activity"/>
    <property type="evidence" value="ECO:0007669"/>
    <property type="project" value="UniProtKB-EC"/>
</dbReference>
<reference evidence="10 11" key="1">
    <citation type="journal article" date="2011" name="EMBO J.">
        <title>Structural diversity of bacterial flagellar motors.</title>
        <authorList>
            <person name="Chen S."/>
            <person name="Beeby M."/>
            <person name="Murphy G.E."/>
            <person name="Leadbetter J.R."/>
            <person name="Hendrixson D.R."/>
            <person name="Briegel A."/>
            <person name="Li Z."/>
            <person name="Shi J."/>
            <person name="Tocheva E.I."/>
            <person name="Muller A."/>
            <person name="Dobro M.J."/>
            <person name="Jensen G.J."/>
        </authorList>
    </citation>
    <scope>NUCLEOTIDE SEQUENCE [LARGE SCALE GENOMIC DNA]</scope>
    <source>
        <strain evidence="10 11">DSM 6540</strain>
    </source>
</reference>
<dbReference type="InterPro" id="IPR020598">
    <property type="entry name" value="rRNA_Ade_methylase_Trfase_N"/>
</dbReference>
<dbReference type="PROSITE" id="PS51689">
    <property type="entry name" value="SAM_RNA_A_N6_MT"/>
    <property type="match status" value="1"/>
</dbReference>
<comment type="function">
    <text evidence="7">Specifically dimethylates two adjacent adenosines (A1518 and A1519) in the loop of a conserved hairpin near the 3'-end of 16S rRNA in the 30S particle. May play a critical role in biogenesis of 30S subunits.</text>
</comment>
<evidence type="ECO:0000256" key="3">
    <source>
        <dbReference type="ARBA" id="ARBA00022603"/>
    </source>
</evidence>
<keyword evidence="6 7" id="KW-0694">RNA-binding</keyword>
<evidence type="ECO:0000256" key="6">
    <source>
        <dbReference type="ARBA" id="ARBA00022884"/>
    </source>
</evidence>
<feature type="binding site" evidence="7 8">
    <location>
        <position position="123"/>
    </location>
    <ligand>
        <name>S-adenosyl-L-methionine</name>
        <dbReference type="ChEBI" id="CHEBI:59789"/>
    </ligand>
</feature>
<evidence type="ECO:0000256" key="4">
    <source>
        <dbReference type="ARBA" id="ARBA00022679"/>
    </source>
</evidence>
<keyword evidence="11" id="KW-1185">Reference proteome</keyword>
<comment type="similarity">
    <text evidence="7">Belongs to the class I-like SAM-binding methyltransferase superfamily. rRNA adenine N(6)-methyltransferase family. RsmA subfamily.</text>
</comment>
<proteinExistence type="inferred from homology"/>
<dbReference type="HAMAP" id="MF_00607">
    <property type="entry name" value="16SrRNA_methyltr_A"/>
    <property type="match status" value="1"/>
</dbReference>
<dbReference type="PANTHER" id="PTHR11727:SF7">
    <property type="entry name" value="DIMETHYLADENOSINE TRANSFERASE-RELATED"/>
    <property type="match status" value="1"/>
</dbReference>
<keyword evidence="5 7" id="KW-0949">S-adenosyl-L-methionine</keyword>
<dbReference type="InterPro" id="IPR023165">
    <property type="entry name" value="rRNA_Ade_diMease-like_C"/>
</dbReference>
<dbReference type="Gene3D" id="1.10.8.100">
    <property type="entry name" value="Ribosomal RNA adenine dimethylase-like, domain 2"/>
    <property type="match status" value="1"/>
</dbReference>
<evidence type="ECO:0000256" key="7">
    <source>
        <dbReference type="HAMAP-Rule" id="MF_00607"/>
    </source>
</evidence>
<accession>F7NFS2</accession>
<evidence type="ECO:0000256" key="5">
    <source>
        <dbReference type="ARBA" id="ARBA00022691"/>
    </source>
</evidence>
<dbReference type="SMART" id="SM00650">
    <property type="entry name" value="rADc"/>
    <property type="match status" value="1"/>
</dbReference>
<dbReference type="EC" id="2.1.1.182" evidence="7"/>
<organism evidence="10 11">
    <name type="scientific">Acetonema longum DSM 6540</name>
    <dbReference type="NCBI Taxonomy" id="1009370"/>
    <lineage>
        <taxon>Bacteria</taxon>
        <taxon>Bacillati</taxon>
        <taxon>Bacillota</taxon>
        <taxon>Negativicutes</taxon>
        <taxon>Acetonemataceae</taxon>
        <taxon>Acetonema</taxon>
    </lineage>
</organism>
<evidence type="ECO:0000259" key="9">
    <source>
        <dbReference type="SMART" id="SM00650"/>
    </source>
</evidence>
<dbReference type="Proteomes" id="UP000003240">
    <property type="component" value="Unassembled WGS sequence"/>
</dbReference>
<sequence length="285" mass="31368">MIHPTIAKKDVTLHIIKTFGLGMSKKLGQNFLIDEQVVNSIVTAAHLSSADTVLEIGPGIGTLTQGLAETSAQIVSVELDVKLIQVLAKTLEGYQNVRVVHGDILKFDISREITAERYKVVANLPYYITTPIIMHLLESRLPIELLVTMVQKEVAERMVAAPGGKDYGALSVAVQYYTQPEILFNVPPQSFIPSPAVESAVIRCTVRNVPPVALQEEKLFFRVVKGAFAQRRKTLSNALKTTGLDKAAIGWMLSQAAIDPQRRGETLSLQEFADIANAWSTYKNR</sequence>
<dbReference type="OrthoDB" id="9814755at2"/>
<feature type="binding site" evidence="7 8">
    <location>
        <position position="57"/>
    </location>
    <ligand>
        <name>S-adenosyl-L-methionine</name>
        <dbReference type="ChEBI" id="CHEBI:59789"/>
    </ligand>
</feature>
<comment type="subcellular location">
    <subcellularLocation>
        <location evidence="7">Cytoplasm</location>
    </subcellularLocation>
</comment>
<dbReference type="PANTHER" id="PTHR11727">
    <property type="entry name" value="DIMETHYLADENOSINE TRANSFERASE"/>
    <property type="match status" value="1"/>
</dbReference>
<dbReference type="AlphaFoldDB" id="F7NFS2"/>
<dbReference type="PROSITE" id="PS01131">
    <property type="entry name" value="RRNA_A_DIMETH"/>
    <property type="match status" value="1"/>
</dbReference>
<dbReference type="NCBIfam" id="TIGR00755">
    <property type="entry name" value="ksgA"/>
    <property type="match status" value="1"/>
</dbReference>
<evidence type="ECO:0000256" key="8">
    <source>
        <dbReference type="PROSITE-ProRule" id="PRU01026"/>
    </source>
</evidence>
<dbReference type="FunFam" id="3.40.50.150:FF:000023">
    <property type="entry name" value="Ribosomal RNA small subunit methyltransferase A"/>
    <property type="match status" value="1"/>
</dbReference>
<gene>
    <name evidence="7" type="primary">rsmA</name>
    <name evidence="7" type="synonym">ksgA</name>
    <name evidence="10" type="ORF">ALO_04518</name>
</gene>
<keyword evidence="2 7" id="KW-0698">rRNA processing</keyword>
<comment type="caution">
    <text evidence="10">The sequence shown here is derived from an EMBL/GenBank/DDBJ whole genome shotgun (WGS) entry which is preliminary data.</text>
</comment>
<keyword evidence="1 7" id="KW-0963">Cytoplasm</keyword>
<dbReference type="InterPro" id="IPR011530">
    <property type="entry name" value="rRNA_adenine_dimethylase"/>
</dbReference>
<dbReference type="CDD" id="cd02440">
    <property type="entry name" value="AdoMet_MTases"/>
    <property type="match status" value="1"/>
</dbReference>
<feature type="binding site" evidence="7 8">
    <location>
        <position position="30"/>
    </location>
    <ligand>
        <name>S-adenosyl-L-methionine</name>
        <dbReference type="ChEBI" id="CHEBI:59789"/>
    </ligand>
</feature>
<keyword evidence="4 7" id="KW-0808">Transferase</keyword>
<evidence type="ECO:0000313" key="11">
    <source>
        <dbReference type="Proteomes" id="UP000003240"/>
    </source>
</evidence>
<dbReference type="SUPFAM" id="SSF53335">
    <property type="entry name" value="S-adenosyl-L-methionine-dependent methyltransferases"/>
    <property type="match status" value="1"/>
</dbReference>
<dbReference type="InterPro" id="IPR020596">
    <property type="entry name" value="rRNA_Ade_Mease_Trfase_CS"/>
</dbReference>
<feature type="domain" description="Ribosomal RNA adenine methylase transferase N-terminal" evidence="9">
    <location>
        <begin position="37"/>
        <end position="208"/>
    </location>
</feature>
<dbReference type="RefSeq" id="WP_004573122.1">
    <property type="nucleotide sequence ID" value="NZ_AFGF01000032.1"/>
</dbReference>
<protein>
    <recommendedName>
        <fullName evidence="7">Ribosomal RNA small subunit methyltransferase A</fullName>
        <ecNumber evidence="7">2.1.1.182</ecNumber>
    </recommendedName>
    <alternativeName>
        <fullName evidence="7">16S rRNA (adenine(1518)-N(6)/adenine(1519)-N(6))-dimethyltransferase</fullName>
    </alternativeName>
    <alternativeName>
        <fullName evidence="7">16S rRNA dimethyladenosine transferase</fullName>
    </alternativeName>
    <alternativeName>
        <fullName evidence="7">16S rRNA dimethylase</fullName>
    </alternativeName>
    <alternativeName>
        <fullName evidence="7">S-adenosylmethionine-6-N', N'-adenosyl(rRNA) dimethyltransferase</fullName>
    </alternativeName>
</protein>
<dbReference type="GO" id="GO:0003723">
    <property type="term" value="F:RNA binding"/>
    <property type="evidence" value="ECO:0007669"/>
    <property type="project" value="UniProtKB-UniRule"/>
</dbReference>
<dbReference type="eggNOG" id="COG0030">
    <property type="taxonomic scope" value="Bacteria"/>
</dbReference>
<keyword evidence="3 7" id="KW-0489">Methyltransferase</keyword>
<dbReference type="Pfam" id="PF00398">
    <property type="entry name" value="RrnaAD"/>
    <property type="match status" value="1"/>
</dbReference>
<evidence type="ECO:0000256" key="2">
    <source>
        <dbReference type="ARBA" id="ARBA00022552"/>
    </source>
</evidence>
<dbReference type="EMBL" id="AFGF01000032">
    <property type="protein sequence ID" value="EGO65135.1"/>
    <property type="molecule type" value="Genomic_DNA"/>
</dbReference>
<dbReference type="STRING" id="1009370.ALO_04518"/>
<feature type="binding site" evidence="7 8">
    <location>
        <position position="103"/>
    </location>
    <ligand>
        <name>S-adenosyl-L-methionine</name>
        <dbReference type="ChEBI" id="CHEBI:59789"/>
    </ligand>
</feature>
<dbReference type="GO" id="GO:0005829">
    <property type="term" value="C:cytosol"/>
    <property type="evidence" value="ECO:0007669"/>
    <property type="project" value="TreeGrafter"/>
</dbReference>
<dbReference type="Gene3D" id="3.40.50.150">
    <property type="entry name" value="Vaccinia Virus protein VP39"/>
    <property type="match status" value="1"/>
</dbReference>
<feature type="binding site" evidence="7 8">
    <location>
        <position position="78"/>
    </location>
    <ligand>
        <name>S-adenosyl-L-methionine</name>
        <dbReference type="ChEBI" id="CHEBI:59789"/>
    </ligand>
</feature>
<dbReference type="InterPro" id="IPR001737">
    <property type="entry name" value="KsgA/Erm"/>
</dbReference>
<evidence type="ECO:0000256" key="1">
    <source>
        <dbReference type="ARBA" id="ARBA00022490"/>
    </source>
</evidence>
<dbReference type="InterPro" id="IPR029063">
    <property type="entry name" value="SAM-dependent_MTases_sf"/>
</dbReference>